<dbReference type="AlphaFoldDB" id="A0A2G9HY04"/>
<comment type="caution">
    <text evidence="1">The sequence shown here is derived from an EMBL/GenBank/DDBJ whole genome shotgun (WGS) entry which is preliminary data.</text>
</comment>
<evidence type="ECO:0000313" key="1">
    <source>
        <dbReference type="EMBL" id="PIN22210.1"/>
    </source>
</evidence>
<keyword evidence="2" id="KW-1185">Reference proteome</keyword>
<organism evidence="1 2">
    <name type="scientific">Handroanthus impetiginosus</name>
    <dbReference type="NCBI Taxonomy" id="429701"/>
    <lineage>
        <taxon>Eukaryota</taxon>
        <taxon>Viridiplantae</taxon>
        <taxon>Streptophyta</taxon>
        <taxon>Embryophyta</taxon>
        <taxon>Tracheophyta</taxon>
        <taxon>Spermatophyta</taxon>
        <taxon>Magnoliopsida</taxon>
        <taxon>eudicotyledons</taxon>
        <taxon>Gunneridae</taxon>
        <taxon>Pentapetalae</taxon>
        <taxon>asterids</taxon>
        <taxon>lamiids</taxon>
        <taxon>Lamiales</taxon>
        <taxon>Bignoniaceae</taxon>
        <taxon>Crescentiina</taxon>
        <taxon>Tabebuia alliance</taxon>
        <taxon>Handroanthus</taxon>
    </lineage>
</organism>
<sequence length="87" mass="9793">MLPHNLVVASTIYPVKQFYKYAILGDDICIAISNVVEVYLSTLTDLGLTISLVKSLVSDVGDIKFSKKYRCEKFNNGFILCFYLKSC</sequence>
<evidence type="ECO:0000313" key="2">
    <source>
        <dbReference type="Proteomes" id="UP000231279"/>
    </source>
</evidence>
<accession>A0A2G9HY04</accession>
<name>A0A2G9HY04_9LAMI</name>
<reference evidence="2" key="1">
    <citation type="journal article" date="2018" name="Gigascience">
        <title>Genome assembly of the Pink Ipe (Handroanthus impetiginosus, Bignoniaceae), a highly valued, ecologically keystone Neotropical timber forest tree.</title>
        <authorList>
            <person name="Silva-Junior O.B."/>
            <person name="Grattapaglia D."/>
            <person name="Novaes E."/>
            <person name="Collevatti R.G."/>
        </authorList>
    </citation>
    <scope>NUCLEOTIDE SEQUENCE [LARGE SCALE GENOMIC DNA]</scope>
    <source>
        <strain evidence="2">cv. UFG-1</strain>
    </source>
</reference>
<dbReference type="PANTHER" id="PTHR34456">
    <property type="entry name" value="MITOVIRUS RNA-DEPENDENT RNA POLYMERASE"/>
    <property type="match status" value="1"/>
</dbReference>
<protein>
    <submittedName>
        <fullName evidence="1">Uncharacterized protein</fullName>
    </submittedName>
</protein>
<gene>
    <name evidence="1" type="ORF">CDL12_05081</name>
</gene>
<dbReference type="Proteomes" id="UP000231279">
    <property type="component" value="Unassembled WGS sequence"/>
</dbReference>
<proteinExistence type="predicted"/>
<dbReference type="OrthoDB" id="1436931at2759"/>
<dbReference type="PANTHER" id="PTHR34456:SF9">
    <property type="entry name" value="MITOVIRUS RNA-DEPENDENT RNA POLYMERASE"/>
    <property type="match status" value="1"/>
</dbReference>
<dbReference type="InterPro" id="IPR008686">
    <property type="entry name" value="RNA_pol_mitovir"/>
</dbReference>
<dbReference type="EMBL" id="NKXS01000812">
    <property type="protein sequence ID" value="PIN22210.1"/>
    <property type="molecule type" value="Genomic_DNA"/>
</dbReference>
<dbReference type="Pfam" id="PF05919">
    <property type="entry name" value="Mitovir_RNA_pol"/>
    <property type="match status" value="1"/>
</dbReference>